<evidence type="ECO:0000313" key="1">
    <source>
        <dbReference type="EMBL" id="GAA1416828.1"/>
    </source>
</evidence>
<accession>A0ABP4JBG9</accession>
<gene>
    <name evidence="1" type="ORF">GCM10009601_09790</name>
</gene>
<name>A0ABP4JBG9_9ACTN</name>
<dbReference type="EMBL" id="BAAAIZ010000009">
    <property type="protein sequence ID" value="GAA1416828.1"/>
    <property type="molecule type" value="Genomic_DNA"/>
</dbReference>
<protein>
    <submittedName>
        <fullName evidence="1">Uncharacterized protein</fullName>
    </submittedName>
</protein>
<evidence type="ECO:0000313" key="2">
    <source>
        <dbReference type="Proteomes" id="UP001500973"/>
    </source>
</evidence>
<comment type="caution">
    <text evidence="1">The sequence shown here is derived from an EMBL/GenBank/DDBJ whole genome shotgun (WGS) entry which is preliminary data.</text>
</comment>
<sequence length="82" mass="8487">MAEGSPEDELAVSGHGQLGSGVHLERFFPGGTYGCVGVECCASTEGSPEAFFVLGEDEASRDLPAPKPYMPCLALALRKGQG</sequence>
<keyword evidence="2" id="KW-1185">Reference proteome</keyword>
<organism evidence="1 2">
    <name type="scientific">Streptomyces thermospinosisporus</name>
    <dbReference type="NCBI Taxonomy" id="161482"/>
    <lineage>
        <taxon>Bacteria</taxon>
        <taxon>Bacillati</taxon>
        <taxon>Actinomycetota</taxon>
        <taxon>Actinomycetes</taxon>
        <taxon>Kitasatosporales</taxon>
        <taxon>Streptomycetaceae</taxon>
        <taxon>Streptomyces</taxon>
    </lineage>
</organism>
<proteinExistence type="predicted"/>
<reference evidence="2" key="1">
    <citation type="journal article" date="2019" name="Int. J. Syst. Evol. Microbiol.">
        <title>The Global Catalogue of Microorganisms (GCM) 10K type strain sequencing project: providing services to taxonomists for standard genome sequencing and annotation.</title>
        <authorList>
            <consortium name="The Broad Institute Genomics Platform"/>
            <consortium name="The Broad Institute Genome Sequencing Center for Infectious Disease"/>
            <person name="Wu L."/>
            <person name="Ma J."/>
        </authorList>
    </citation>
    <scope>NUCLEOTIDE SEQUENCE [LARGE SCALE GENOMIC DNA]</scope>
    <source>
        <strain evidence="2">JCM 11756</strain>
    </source>
</reference>
<dbReference type="Proteomes" id="UP001500973">
    <property type="component" value="Unassembled WGS sequence"/>
</dbReference>